<gene>
    <name evidence="2" type="ORF">EPI10_023353</name>
</gene>
<evidence type="ECO:0000256" key="1">
    <source>
        <dbReference type="SAM" id="MobiDB-lite"/>
    </source>
</evidence>
<reference evidence="3" key="1">
    <citation type="journal article" date="2019" name="Plant Biotechnol. J.">
        <title>Genome sequencing of the Australian wild diploid species Gossypium australe highlights disease resistance and delayed gland morphogenesis.</title>
        <authorList>
            <person name="Cai Y."/>
            <person name="Cai X."/>
            <person name="Wang Q."/>
            <person name="Wang P."/>
            <person name="Zhang Y."/>
            <person name="Cai C."/>
            <person name="Xu Y."/>
            <person name="Wang K."/>
            <person name="Zhou Z."/>
            <person name="Wang C."/>
            <person name="Geng S."/>
            <person name="Li B."/>
            <person name="Dong Q."/>
            <person name="Hou Y."/>
            <person name="Wang H."/>
            <person name="Ai P."/>
            <person name="Liu Z."/>
            <person name="Yi F."/>
            <person name="Sun M."/>
            <person name="An G."/>
            <person name="Cheng J."/>
            <person name="Zhang Y."/>
            <person name="Shi Q."/>
            <person name="Xie Y."/>
            <person name="Shi X."/>
            <person name="Chang Y."/>
            <person name="Huang F."/>
            <person name="Chen Y."/>
            <person name="Hong S."/>
            <person name="Mi L."/>
            <person name="Sun Q."/>
            <person name="Zhang L."/>
            <person name="Zhou B."/>
            <person name="Peng R."/>
            <person name="Zhang X."/>
            <person name="Liu F."/>
        </authorList>
    </citation>
    <scope>NUCLEOTIDE SEQUENCE [LARGE SCALE GENOMIC DNA]</scope>
    <source>
        <strain evidence="3">cv. PA1801</strain>
    </source>
</reference>
<proteinExistence type="predicted"/>
<dbReference type="OrthoDB" id="2272416at2759"/>
<dbReference type="PANTHER" id="PTHR34482:SF36">
    <property type="entry name" value="RETROTRANSPOSON GAG DOMAIN-CONTAINING PROTEIN"/>
    <property type="match status" value="1"/>
</dbReference>
<dbReference type="PANTHER" id="PTHR34482">
    <property type="entry name" value="DNA DAMAGE-INDUCIBLE PROTEIN 1-LIKE"/>
    <property type="match status" value="1"/>
</dbReference>
<accession>A0A5B6VV05</accession>
<feature type="region of interest" description="Disordered" evidence="1">
    <location>
        <begin position="112"/>
        <end position="156"/>
    </location>
</feature>
<keyword evidence="3" id="KW-1185">Reference proteome</keyword>
<sequence>MNDLDCILEQKLKGAVSLLYDEAYQWWLTVEEGTQLDRASYVDGRRCEFMNLTQEDRSVAEYKAEFLRLSRYARGMVASEYERCFDLRTREREFAVLVENAKITEDVKLVRRQNRDRERGKNKRDSEPSSSVQRPKKKARFDGPIRVGAPVVPTGI</sequence>
<dbReference type="EMBL" id="SMMG02000005">
    <property type="protein sequence ID" value="KAA3472933.1"/>
    <property type="molecule type" value="Genomic_DNA"/>
</dbReference>
<dbReference type="Proteomes" id="UP000325315">
    <property type="component" value="Unassembled WGS sequence"/>
</dbReference>
<feature type="compositionally biased region" description="Basic and acidic residues" evidence="1">
    <location>
        <begin position="112"/>
        <end position="127"/>
    </location>
</feature>
<organism evidence="2 3">
    <name type="scientific">Gossypium australe</name>
    <dbReference type="NCBI Taxonomy" id="47621"/>
    <lineage>
        <taxon>Eukaryota</taxon>
        <taxon>Viridiplantae</taxon>
        <taxon>Streptophyta</taxon>
        <taxon>Embryophyta</taxon>
        <taxon>Tracheophyta</taxon>
        <taxon>Spermatophyta</taxon>
        <taxon>Magnoliopsida</taxon>
        <taxon>eudicotyledons</taxon>
        <taxon>Gunneridae</taxon>
        <taxon>Pentapetalae</taxon>
        <taxon>rosids</taxon>
        <taxon>malvids</taxon>
        <taxon>Malvales</taxon>
        <taxon>Malvaceae</taxon>
        <taxon>Malvoideae</taxon>
        <taxon>Gossypium</taxon>
    </lineage>
</organism>
<dbReference type="AlphaFoldDB" id="A0A5B6VV05"/>
<name>A0A5B6VV05_9ROSI</name>
<comment type="caution">
    <text evidence="2">The sequence shown here is derived from an EMBL/GenBank/DDBJ whole genome shotgun (WGS) entry which is preliminary data.</text>
</comment>
<protein>
    <submittedName>
        <fullName evidence="2">1-phosphatidylinositol-4,5-bisphosphate phosphodiesterase beta-2</fullName>
    </submittedName>
</protein>
<evidence type="ECO:0000313" key="2">
    <source>
        <dbReference type="EMBL" id="KAA3472933.1"/>
    </source>
</evidence>
<evidence type="ECO:0000313" key="3">
    <source>
        <dbReference type="Proteomes" id="UP000325315"/>
    </source>
</evidence>